<dbReference type="PROSITE" id="PS51689">
    <property type="entry name" value="SAM_RNA_A_N6_MT"/>
    <property type="match status" value="1"/>
</dbReference>
<protein>
    <submittedName>
        <fullName evidence="9">Ribosomal RNA small subunit methyltransferase A</fullName>
        <ecNumber evidence="9">2.1.1.182</ecNumber>
    </submittedName>
</protein>
<feature type="domain" description="Ribosomal RNA adenine methylase transferase N-terminal" evidence="8">
    <location>
        <begin position="18"/>
        <end position="190"/>
    </location>
</feature>
<keyword evidence="4 7" id="KW-0808">Transferase</keyword>
<dbReference type="SUPFAM" id="SSF53335">
    <property type="entry name" value="S-adenosyl-L-methionine-dependent methyltransferases"/>
    <property type="match status" value="1"/>
</dbReference>
<dbReference type="InterPro" id="IPR011530">
    <property type="entry name" value="rRNA_adenine_dimethylase"/>
</dbReference>
<evidence type="ECO:0000256" key="1">
    <source>
        <dbReference type="ARBA" id="ARBA00022490"/>
    </source>
</evidence>
<feature type="binding site" evidence="7">
    <location>
        <position position="44"/>
    </location>
    <ligand>
        <name>S-adenosyl-L-methionine</name>
        <dbReference type="ChEBI" id="CHEBI:59789"/>
    </ligand>
</feature>
<dbReference type="EC" id="2.1.1.182" evidence="9"/>
<reference evidence="9 10" key="1">
    <citation type="journal article" date="2018" name="bioRxiv">
        <title>Evidence of independent acquisition and adaption of ultra-small bacteria to human hosts across the highly diverse yet reduced genomes of the phylum Saccharibacteria.</title>
        <authorList>
            <person name="McLean J.S."/>
            <person name="Bor B."/>
            <person name="To T.T."/>
            <person name="Liu Q."/>
            <person name="Kearns K.A."/>
            <person name="Solden L.M."/>
            <person name="Wrighton K.C."/>
            <person name="He X."/>
            <person name="Shi W."/>
        </authorList>
    </citation>
    <scope>NUCLEOTIDE SEQUENCE [LARGE SCALE GENOMIC DNA]</scope>
    <source>
        <strain evidence="9 10">TM7_KMM_G3_1_HOT_351</strain>
    </source>
</reference>
<feature type="binding site" evidence="7">
    <location>
        <position position="107"/>
    </location>
    <ligand>
        <name>S-adenosyl-L-methionine</name>
        <dbReference type="ChEBI" id="CHEBI:59789"/>
    </ligand>
</feature>
<keyword evidence="5 7" id="KW-0949">S-adenosyl-L-methionine</keyword>
<dbReference type="Gene3D" id="3.40.50.150">
    <property type="entry name" value="Vaccinia Virus protein VP39"/>
    <property type="match status" value="1"/>
</dbReference>
<name>A0ABY0FJX3_9BACT</name>
<dbReference type="RefSeq" id="WP_129605063.1">
    <property type="nucleotide sequence ID" value="NZ_PRLL01000018.1"/>
</dbReference>
<evidence type="ECO:0000256" key="2">
    <source>
        <dbReference type="ARBA" id="ARBA00022552"/>
    </source>
</evidence>
<comment type="similarity">
    <text evidence="7">Belongs to the class I-like SAM-binding methyltransferase superfamily. rRNA adenine N(6)-methyltransferase family.</text>
</comment>
<keyword evidence="1" id="KW-0963">Cytoplasm</keyword>
<evidence type="ECO:0000256" key="5">
    <source>
        <dbReference type="ARBA" id="ARBA00022691"/>
    </source>
</evidence>
<dbReference type="PROSITE" id="PS01131">
    <property type="entry name" value="RRNA_A_DIMETH"/>
    <property type="match status" value="1"/>
</dbReference>
<dbReference type="PANTHER" id="PTHR11727">
    <property type="entry name" value="DIMETHYLADENOSINE TRANSFERASE"/>
    <property type="match status" value="1"/>
</dbReference>
<feature type="binding site" evidence="7">
    <location>
        <position position="65"/>
    </location>
    <ligand>
        <name>S-adenosyl-L-methionine</name>
        <dbReference type="ChEBI" id="CHEBI:59789"/>
    </ligand>
</feature>
<evidence type="ECO:0000313" key="9">
    <source>
        <dbReference type="EMBL" id="RYC73314.1"/>
    </source>
</evidence>
<feature type="binding site" evidence="7">
    <location>
        <position position="89"/>
    </location>
    <ligand>
        <name>S-adenosyl-L-methionine</name>
        <dbReference type="ChEBI" id="CHEBI:59789"/>
    </ligand>
</feature>
<dbReference type="PANTHER" id="PTHR11727:SF7">
    <property type="entry name" value="DIMETHYLADENOSINE TRANSFERASE-RELATED"/>
    <property type="match status" value="1"/>
</dbReference>
<proteinExistence type="inferred from homology"/>
<organism evidence="9 10">
    <name type="scientific">Candidatus Nanosyncoccus nanoralicus</name>
    <dbReference type="NCBI Taxonomy" id="2171996"/>
    <lineage>
        <taxon>Bacteria</taxon>
        <taxon>Candidatus Saccharimonadota</taxon>
        <taxon>Candidatus Nanosyncoccalia</taxon>
        <taxon>Candidatus Nanosyncoccales</taxon>
        <taxon>Candidatus Nanosyncoccaceae</taxon>
        <taxon>Candidatus Nanosyncoccus</taxon>
    </lineage>
</organism>
<dbReference type="Proteomes" id="UP001191004">
    <property type="component" value="Unassembled WGS sequence"/>
</dbReference>
<feature type="binding site" evidence="7">
    <location>
        <position position="11"/>
    </location>
    <ligand>
        <name>S-adenosyl-L-methionine</name>
        <dbReference type="ChEBI" id="CHEBI:59789"/>
    </ligand>
</feature>
<reference evidence="9 10" key="2">
    <citation type="journal article" date="2020" name="Cell Rep.">
        <title>Acquisition and Adaptation of Ultra-small Parasitic Reduced Genome Bacteria to Mammalian Hosts.</title>
        <authorList>
            <person name="McLean J.S."/>
            <person name="Bor B."/>
            <person name="Kerns K.A."/>
            <person name="Liu Q."/>
            <person name="To T.T."/>
            <person name="Solden L."/>
            <person name="Hendrickson E.L."/>
            <person name="Wrighton K."/>
            <person name="Shi W."/>
            <person name="He X."/>
        </authorList>
    </citation>
    <scope>NUCLEOTIDE SEQUENCE [LARGE SCALE GENOMIC DNA]</scope>
    <source>
        <strain evidence="9 10">TM7_KMM_G3_1_HOT_351</strain>
    </source>
</reference>
<sequence>MLQNKKHLGQNWLKNRPVLEEIAESAVIDTDDPETPQPLCLEIGPGLGTLTSSLLRRFPKVLAVEYDEKLATNLPNSFPGKNLQVIHQDFLQFDLNQIKEPYVAVGNIPYYITSPIIQKLISASNPPEKIVLLMQKEVADRLLLDVGRYTYLTLAVLNFADVYPGVFVDRSLFTPPPKVDSASVVLMPRKQPIVNPEVLRFIKQCFMNPRKKLITCLPYITQKSREEIKELYQTLGLEENYRPSDLTLSDWQKVYDFAQKI</sequence>
<evidence type="ECO:0000256" key="4">
    <source>
        <dbReference type="ARBA" id="ARBA00022679"/>
    </source>
</evidence>
<evidence type="ECO:0000256" key="3">
    <source>
        <dbReference type="ARBA" id="ARBA00022603"/>
    </source>
</evidence>
<keyword evidence="2" id="KW-0698">rRNA processing</keyword>
<keyword evidence="10" id="KW-1185">Reference proteome</keyword>
<dbReference type="Gene3D" id="1.10.8.100">
    <property type="entry name" value="Ribosomal RNA adenine dimethylase-like, domain 2"/>
    <property type="match status" value="1"/>
</dbReference>
<evidence type="ECO:0000256" key="7">
    <source>
        <dbReference type="PROSITE-ProRule" id="PRU01026"/>
    </source>
</evidence>
<dbReference type="InterPro" id="IPR029063">
    <property type="entry name" value="SAM-dependent_MTases_sf"/>
</dbReference>
<keyword evidence="6 7" id="KW-0694">RNA-binding</keyword>
<dbReference type="SMART" id="SM00650">
    <property type="entry name" value="rADc"/>
    <property type="match status" value="1"/>
</dbReference>
<keyword evidence="3 7" id="KW-0489">Methyltransferase</keyword>
<evidence type="ECO:0000259" key="8">
    <source>
        <dbReference type="SMART" id="SM00650"/>
    </source>
</evidence>
<dbReference type="CDD" id="cd02440">
    <property type="entry name" value="AdoMet_MTases"/>
    <property type="match status" value="1"/>
</dbReference>
<dbReference type="InterPro" id="IPR001737">
    <property type="entry name" value="KsgA/Erm"/>
</dbReference>
<comment type="caution">
    <text evidence="9">The sequence shown here is derived from an EMBL/GenBank/DDBJ whole genome shotgun (WGS) entry which is preliminary data.</text>
</comment>
<dbReference type="InterPro" id="IPR020598">
    <property type="entry name" value="rRNA_Ade_methylase_Trfase_N"/>
</dbReference>
<dbReference type="EMBL" id="PRLL01000018">
    <property type="protein sequence ID" value="RYC73314.1"/>
    <property type="molecule type" value="Genomic_DNA"/>
</dbReference>
<dbReference type="Pfam" id="PF00398">
    <property type="entry name" value="RrnaAD"/>
    <property type="match status" value="1"/>
</dbReference>
<dbReference type="NCBIfam" id="TIGR00755">
    <property type="entry name" value="ksgA"/>
    <property type="match status" value="1"/>
</dbReference>
<feature type="binding site" evidence="7">
    <location>
        <position position="13"/>
    </location>
    <ligand>
        <name>S-adenosyl-L-methionine</name>
        <dbReference type="ChEBI" id="CHEBI:59789"/>
    </ligand>
</feature>
<evidence type="ECO:0000256" key="6">
    <source>
        <dbReference type="ARBA" id="ARBA00022884"/>
    </source>
</evidence>
<gene>
    <name evidence="9" type="primary">rsmA</name>
    <name evidence="9" type="ORF">G3KMM_00461</name>
</gene>
<dbReference type="InterPro" id="IPR020596">
    <property type="entry name" value="rRNA_Ade_Mease_Trfase_CS"/>
</dbReference>
<accession>A0ABY0FJX3</accession>
<evidence type="ECO:0000313" key="10">
    <source>
        <dbReference type="Proteomes" id="UP001191004"/>
    </source>
</evidence>
<dbReference type="GO" id="GO:0052908">
    <property type="term" value="F:16S rRNA (adenine(1518)-N(6)/adenine(1519)-N(6))-dimethyltransferase activity"/>
    <property type="evidence" value="ECO:0007669"/>
    <property type="project" value="UniProtKB-EC"/>
</dbReference>
<dbReference type="InterPro" id="IPR023165">
    <property type="entry name" value="rRNA_Ade_diMease-like_C"/>
</dbReference>